<protein>
    <submittedName>
        <fullName evidence="1">Uncharacterized protein</fullName>
    </submittedName>
</protein>
<dbReference type="RefSeq" id="WP_011887047.1">
    <property type="nucleotide sequence ID" value="NZ_CP133461.1"/>
</dbReference>
<reference evidence="1 2" key="1">
    <citation type="submission" date="2023-08" db="EMBL/GenBank/DDBJ databases">
        <title>Complete genome sequence of Geobacillus thermodenitrificans K1041, a genetically tractable strain representative of the genus Geobacillus.</title>
        <authorList>
            <person name="Kani S."/>
            <person name="Suzuki H."/>
        </authorList>
    </citation>
    <scope>NUCLEOTIDE SEQUENCE [LARGE SCALE GENOMIC DNA]</scope>
    <source>
        <strain evidence="1 2">K1041</strain>
    </source>
</reference>
<evidence type="ECO:0000313" key="2">
    <source>
        <dbReference type="Proteomes" id="UP001297580"/>
    </source>
</evidence>
<evidence type="ECO:0000313" key="1">
    <source>
        <dbReference type="EMBL" id="WMV77172.1"/>
    </source>
</evidence>
<gene>
    <name evidence="1" type="ORF">HSX42_05175</name>
</gene>
<organism evidence="1 2">
    <name type="scientific">Geobacillus thermodenitrificans</name>
    <dbReference type="NCBI Taxonomy" id="33940"/>
    <lineage>
        <taxon>Bacteria</taxon>
        <taxon>Bacillati</taxon>
        <taxon>Bacillota</taxon>
        <taxon>Bacilli</taxon>
        <taxon>Bacillales</taxon>
        <taxon>Anoxybacillaceae</taxon>
        <taxon>Geobacillus</taxon>
    </lineage>
</organism>
<sequence>MKKEIGVLIGKSLINATSWAKAGDHRFQIARRRSVSAVSITFFNACLARRRFASSLVCGFPF</sequence>
<name>A0ABY9QGQ0_GEOTD</name>
<accession>A0ABY9QGQ0</accession>
<dbReference type="EMBL" id="CP133461">
    <property type="protein sequence ID" value="WMV77172.1"/>
    <property type="molecule type" value="Genomic_DNA"/>
</dbReference>
<dbReference type="Proteomes" id="UP001297580">
    <property type="component" value="Chromosome"/>
</dbReference>
<proteinExistence type="predicted"/>
<keyword evidence="2" id="KW-1185">Reference proteome</keyword>